<proteinExistence type="predicted"/>
<evidence type="ECO:0000313" key="2">
    <source>
        <dbReference type="Proteomes" id="UP000677054"/>
    </source>
</evidence>
<dbReference type="Gene3D" id="1.10.287.370">
    <property type="match status" value="1"/>
</dbReference>
<reference evidence="1" key="1">
    <citation type="submission" date="2020-11" db="EMBL/GenBank/DDBJ databases">
        <authorList>
            <person name="Tran Van P."/>
        </authorList>
    </citation>
    <scope>NUCLEOTIDE SEQUENCE</scope>
</reference>
<dbReference type="AlphaFoldDB" id="A0A7R8X8C2"/>
<organism evidence="1">
    <name type="scientific">Darwinula stevensoni</name>
    <dbReference type="NCBI Taxonomy" id="69355"/>
    <lineage>
        <taxon>Eukaryota</taxon>
        <taxon>Metazoa</taxon>
        <taxon>Ecdysozoa</taxon>
        <taxon>Arthropoda</taxon>
        <taxon>Crustacea</taxon>
        <taxon>Oligostraca</taxon>
        <taxon>Ostracoda</taxon>
        <taxon>Podocopa</taxon>
        <taxon>Podocopida</taxon>
        <taxon>Darwinulocopina</taxon>
        <taxon>Darwinuloidea</taxon>
        <taxon>Darwinulidae</taxon>
        <taxon>Darwinula</taxon>
    </lineage>
</organism>
<dbReference type="OrthoDB" id="10267474at2759"/>
<dbReference type="SUPFAM" id="SSF46579">
    <property type="entry name" value="Prefoldin"/>
    <property type="match status" value="1"/>
</dbReference>
<name>A0A7R8X8C2_9CRUS</name>
<evidence type="ECO:0000313" key="1">
    <source>
        <dbReference type="EMBL" id="CAD7244768.1"/>
    </source>
</evidence>
<dbReference type="EMBL" id="CAJPEV010000707">
    <property type="protein sequence ID" value="CAG0887787.1"/>
    <property type="molecule type" value="Genomic_DNA"/>
</dbReference>
<evidence type="ECO:0008006" key="3">
    <source>
        <dbReference type="Google" id="ProtNLM"/>
    </source>
</evidence>
<protein>
    <recommendedName>
        <fullName evidence="3">Prefoldin subunit 5</fullName>
    </recommendedName>
</protein>
<accession>A0A7R8X8C2</accession>
<sequence length="137" mass="15436">MAGPQTINIMQLNVMQLTQLKQQIDEEVEFFSSSLQQLKLAQGKFQGSQENLKQFTSDPSCNATQHELLIPLSTSGVEAAREYFQRKVQYLTKQIEKVQELAQEKVKIREVVMEALESKVSAHLASQQKQTPAPVSS</sequence>
<gene>
    <name evidence="1" type="ORF">DSTB1V02_LOCUS4655</name>
</gene>
<dbReference type="InterPro" id="IPR009053">
    <property type="entry name" value="Prefoldin"/>
</dbReference>
<keyword evidence="2" id="KW-1185">Reference proteome</keyword>
<dbReference type="EMBL" id="LR900224">
    <property type="protein sequence ID" value="CAD7244768.1"/>
    <property type="molecule type" value="Genomic_DNA"/>
</dbReference>
<dbReference type="Proteomes" id="UP000677054">
    <property type="component" value="Unassembled WGS sequence"/>
</dbReference>
<dbReference type="CDD" id="cd23157">
    <property type="entry name" value="Prefoldin_5"/>
    <property type="match status" value="1"/>
</dbReference>